<dbReference type="Pfam" id="PF03787">
    <property type="entry name" value="RAMPs"/>
    <property type="match status" value="1"/>
</dbReference>
<dbReference type="RefSeq" id="WP_067371720.1">
    <property type="nucleotide sequence ID" value="NZ_JBIUBN010000030.1"/>
</dbReference>
<keyword evidence="1" id="KW-0051">Antiviral defense</keyword>
<sequence length="191" mass="20332">MPTNPPRWHDLELTFETPAFVGQPATHGPAPFPVASLRGVLRYWLRALVGAHLGSDLAALTRAETAVFGAAAGDDEGGPSRVLFRATRPVTYHAPEDARIWLPAGPDGQHLRYLLGQGLYNGKTKRLSRPFLAAGTTLPLRVRNLGGPAHQTLLLASLWALTTFGGIGARVRRGFGTTTLTSAELPACPPG</sequence>
<evidence type="ECO:0000313" key="5">
    <source>
        <dbReference type="Proteomes" id="UP000070620"/>
    </source>
</evidence>
<feature type="domain" description="CRISPR type III-associated protein" evidence="3">
    <location>
        <begin position="12"/>
        <end position="177"/>
    </location>
</feature>
<evidence type="ECO:0000313" key="4">
    <source>
        <dbReference type="EMBL" id="KXK59001.1"/>
    </source>
</evidence>
<organism evidence="4 5">
    <name type="scientific">Micromonospora rosaria</name>
    <dbReference type="NCBI Taxonomy" id="47874"/>
    <lineage>
        <taxon>Bacteria</taxon>
        <taxon>Bacillati</taxon>
        <taxon>Actinomycetota</taxon>
        <taxon>Actinomycetes</taxon>
        <taxon>Micromonosporales</taxon>
        <taxon>Micromonosporaceae</taxon>
        <taxon>Micromonospora</taxon>
    </lineage>
</organism>
<evidence type="ECO:0000256" key="2">
    <source>
        <dbReference type="ARBA" id="ARBA00093789"/>
    </source>
</evidence>
<dbReference type="InterPro" id="IPR005537">
    <property type="entry name" value="RAMP_III_fam"/>
</dbReference>
<protein>
    <recommendedName>
        <fullName evidence="3">CRISPR type III-associated protein domain-containing protein</fullName>
    </recommendedName>
</protein>
<evidence type="ECO:0000256" key="1">
    <source>
        <dbReference type="ARBA" id="ARBA00023118"/>
    </source>
</evidence>
<comment type="caution">
    <text evidence="4">The sequence shown here is derived from an EMBL/GenBank/DDBJ whole genome shotgun (WGS) entry which is preliminary data.</text>
</comment>
<comment type="subunit">
    <text evidence="2">Part of the Csm effector complex that includes Cas10, Csm2, Csm3, Csm4 and Csm5.</text>
</comment>
<name>A0A136PKT8_9ACTN</name>
<evidence type="ECO:0000259" key="3">
    <source>
        <dbReference type="Pfam" id="PF03787"/>
    </source>
</evidence>
<dbReference type="AlphaFoldDB" id="A0A136PKT8"/>
<gene>
    <name evidence="4" type="ORF">AWW66_26590</name>
</gene>
<dbReference type="EMBL" id="LRQV01000138">
    <property type="protein sequence ID" value="KXK59001.1"/>
    <property type="molecule type" value="Genomic_DNA"/>
</dbReference>
<accession>A0A136PKT8</accession>
<reference evidence="4 5" key="1">
    <citation type="submission" date="2016-01" db="EMBL/GenBank/DDBJ databases">
        <title>Whole genome sequence and analysis of Micromonospora rosaria DSM 803, which can produce antibacterial substance rosamicin.</title>
        <authorList>
            <person name="Yang H."/>
            <person name="He X."/>
            <person name="Zhu D."/>
        </authorList>
    </citation>
    <scope>NUCLEOTIDE SEQUENCE [LARGE SCALE GENOMIC DNA]</scope>
    <source>
        <strain evidence="4 5">DSM 803</strain>
    </source>
</reference>
<dbReference type="GO" id="GO:0051607">
    <property type="term" value="P:defense response to virus"/>
    <property type="evidence" value="ECO:0007669"/>
    <property type="project" value="UniProtKB-KW"/>
</dbReference>
<keyword evidence="5" id="KW-1185">Reference proteome</keyword>
<dbReference type="OrthoDB" id="190500at2"/>
<proteinExistence type="predicted"/>
<dbReference type="Proteomes" id="UP000070620">
    <property type="component" value="Unassembled WGS sequence"/>
</dbReference>